<dbReference type="SMART" id="SM00910">
    <property type="entry name" value="HIRAN"/>
    <property type="match status" value="1"/>
</dbReference>
<dbReference type="InterPro" id="IPR014905">
    <property type="entry name" value="HIRAN"/>
</dbReference>
<dbReference type="AlphaFoldDB" id="A0A2T1FDD5"/>
<evidence type="ECO:0000313" key="4">
    <source>
        <dbReference type="EMBL" id="PSB42996.1"/>
    </source>
</evidence>
<dbReference type="Proteomes" id="UP000238937">
    <property type="component" value="Unassembled WGS sequence"/>
</dbReference>
<keyword evidence="5" id="KW-1185">Reference proteome</keyword>
<dbReference type="OrthoDB" id="452395at2"/>
<comment type="caution">
    <text evidence="4">The sequence shown here is derived from an EMBL/GenBank/DDBJ whole genome shotgun (WGS) entry which is preliminary data.</text>
</comment>
<evidence type="ECO:0000259" key="3">
    <source>
        <dbReference type="SMART" id="SM00910"/>
    </source>
</evidence>
<dbReference type="RefSeq" id="WP_106312011.1">
    <property type="nucleotide sequence ID" value="NZ_PVWO01000564.1"/>
</dbReference>
<sequence>MTTLFLAWQDPTSRAWFPIGKLTHDGQRYHFGYIQGALRATAEANFQPLFAFPEFDRSYTSIELFPPFANRLLRRSRPEYPDFIQWLDLASDANGSPQIEIDPITLLTRSGGKRATDHFEVFPLPERNEAGVYQIYFFAHGLSHYPPTAQQRASQCIAGEELLLVHDLQNKYDSRALMLRTDDRQIVGFCPRYLVQDLFELVSRFPHEVRVVVEKVNPAPTPLQYRLLCKLTAQWKPDFHPFAGPEYQPLAKELMPAM</sequence>
<keyword evidence="4" id="KW-0238">DNA-binding</keyword>
<feature type="domain" description="HIRAN" evidence="3">
    <location>
        <begin position="132"/>
        <end position="235"/>
    </location>
</feature>
<evidence type="ECO:0000313" key="5">
    <source>
        <dbReference type="Proteomes" id="UP000238937"/>
    </source>
</evidence>
<proteinExistence type="predicted"/>
<dbReference type="GO" id="GO:0008270">
    <property type="term" value="F:zinc ion binding"/>
    <property type="evidence" value="ECO:0007669"/>
    <property type="project" value="InterPro"/>
</dbReference>
<name>A0A2T1FDD5_9CYAN</name>
<evidence type="ECO:0000256" key="1">
    <source>
        <dbReference type="ARBA" id="ARBA00022723"/>
    </source>
</evidence>
<dbReference type="EMBL" id="PVWO01000564">
    <property type="protein sequence ID" value="PSB42996.1"/>
    <property type="molecule type" value="Genomic_DNA"/>
</dbReference>
<dbReference type="Gene3D" id="3.30.70.2330">
    <property type="match status" value="1"/>
</dbReference>
<protein>
    <submittedName>
        <fullName evidence="4">DNA-binding protein</fullName>
    </submittedName>
</protein>
<dbReference type="GO" id="GO:0003677">
    <property type="term" value="F:DNA binding"/>
    <property type="evidence" value="ECO:0007669"/>
    <property type="project" value="UniProtKB-KW"/>
</dbReference>
<reference evidence="4 5" key="1">
    <citation type="submission" date="2018-03" db="EMBL/GenBank/DDBJ databases">
        <title>The ancient ancestry and fast evolution of plastids.</title>
        <authorList>
            <person name="Moore K.R."/>
            <person name="Magnabosco C."/>
            <person name="Momper L."/>
            <person name="Gold D.A."/>
            <person name="Bosak T."/>
            <person name="Fournier G.P."/>
        </authorList>
    </citation>
    <scope>NUCLEOTIDE SEQUENCE [LARGE SCALE GENOMIC DNA]</scope>
    <source>
        <strain evidence="4 5">CCALA 037</strain>
    </source>
</reference>
<organism evidence="4 5">
    <name type="scientific">Chamaesiphon polymorphus CCALA 037</name>
    <dbReference type="NCBI Taxonomy" id="2107692"/>
    <lineage>
        <taxon>Bacteria</taxon>
        <taxon>Bacillati</taxon>
        <taxon>Cyanobacteriota</taxon>
        <taxon>Cyanophyceae</taxon>
        <taxon>Gomontiellales</taxon>
        <taxon>Chamaesiphonaceae</taxon>
        <taxon>Chamaesiphon</taxon>
    </lineage>
</organism>
<keyword evidence="2" id="KW-0378">Hydrolase</keyword>
<accession>A0A2T1FDD5</accession>
<keyword evidence="1" id="KW-0479">Metal-binding</keyword>
<dbReference type="Pfam" id="PF08797">
    <property type="entry name" value="HIRAN"/>
    <property type="match status" value="1"/>
</dbReference>
<gene>
    <name evidence="4" type="ORF">C7B77_26405</name>
</gene>
<evidence type="ECO:0000256" key="2">
    <source>
        <dbReference type="ARBA" id="ARBA00022801"/>
    </source>
</evidence>
<dbReference type="GO" id="GO:0016818">
    <property type="term" value="F:hydrolase activity, acting on acid anhydrides, in phosphorus-containing anhydrides"/>
    <property type="evidence" value="ECO:0007669"/>
    <property type="project" value="InterPro"/>
</dbReference>